<dbReference type="EMBL" id="JAOYOD010000001">
    <property type="protein sequence ID" value="MCV9387796.1"/>
    <property type="molecule type" value="Genomic_DNA"/>
</dbReference>
<evidence type="ECO:0000256" key="1">
    <source>
        <dbReference type="ARBA" id="ARBA00010884"/>
    </source>
</evidence>
<organism evidence="3 4">
    <name type="scientific">Reichenbachiella ulvae</name>
    <dbReference type="NCBI Taxonomy" id="2980104"/>
    <lineage>
        <taxon>Bacteria</taxon>
        <taxon>Pseudomonadati</taxon>
        <taxon>Bacteroidota</taxon>
        <taxon>Cytophagia</taxon>
        <taxon>Cytophagales</taxon>
        <taxon>Reichenbachiellaceae</taxon>
        <taxon>Reichenbachiella</taxon>
    </lineage>
</organism>
<reference evidence="3 4" key="1">
    <citation type="submission" date="2022-10" db="EMBL/GenBank/DDBJ databases">
        <title>Comparative genomics and taxonomic characterization of three novel marine species of genus Reichenbachiella exhibiting antioxidant and polysaccharide degradation activities.</title>
        <authorList>
            <person name="Muhammad N."/>
            <person name="Lee Y.-J."/>
            <person name="Ko J."/>
            <person name="Kim S.-G."/>
        </authorList>
    </citation>
    <scope>NUCLEOTIDE SEQUENCE [LARGE SCALE GENOMIC DNA]</scope>
    <source>
        <strain evidence="3 4">ABR2-5</strain>
    </source>
</reference>
<comment type="similarity">
    <text evidence="1">Belongs to the AB hydrolase superfamily. AB hydrolase 4 family.</text>
</comment>
<dbReference type="Proteomes" id="UP001300692">
    <property type="component" value="Unassembled WGS sequence"/>
</dbReference>
<comment type="caution">
    <text evidence="3">The sequence shown here is derived from an EMBL/GenBank/DDBJ whole genome shotgun (WGS) entry which is preliminary data.</text>
</comment>
<dbReference type="PANTHER" id="PTHR10794:SF94">
    <property type="entry name" value="ESTERASE YHET-RELATED"/>
    <property type="match status" value="1"/>
</dbReference>
<dbReference type="PIRSF" id="PIRSF005211">
    <property type="entry name" value="Ab_hydro_YheT"/>
    <property type="match status" value="1"/>
</dbReference>
<dbReference type="InterPro" id="IPR029058">
    <property type="entry name" value="AB_hydrolase_fold"/>
</dbReference>
<evidence type="ECO:0000313" key="4">
    <source>
        <dbReference type="Proteomes" id="UP001300692"/>
    </source>
</evidence>
<dbReference type="GO" id="GO:0016787">
    <property type="term" value="F:hydrolase activity"/>
    <property type="evidence" value="ECO:0007669"/>
    <property type="project" value="UniProtKB-KW"/>
</dbReference>
<proteinExistence type="inferred from homology"/>
<evidence type="ECO:0000313" key="3">
    <source>
        <dbReference type="EMBL" id="MCV9387796.1"/>
    </source>
</evidence>
<dbReference type="InterPro" id="IPR000073">
    <property type="entry name" value="AB_hydrolase_1"/>
</dbReference>
<dbReference type="PANTHER" id="PTHR10794">
    <property type="entry name" value="ABHYDROLASE DOMAIN-CONTAINING PROTEIN"/>
    <property type="match status" value="1"/>
</dbReference>
<name>A0ABT3CW51_9BACT</name>
<dbReference type="Pfam" id="PF00561">
    <property type="entry name" value="Abhydrolase_1"/>
    <property type="match status" value="1"/>
</dbReference>
<gene>
    <name evidence="3" type="ORF">N7U62_14025</name>
</gene>
<accession>A0ABT3CW51</accession>
<sequence>MPIIDQSDYQRPSWMINRHLETILPSAARKIKAVSKPKRLRIDTEDGDFLDLDWYQNGSRKVLILSHGLEGDSERPYILGMINRFYPEGWDVIAWNYRGCSGAINKRERFYHSGATDDLHTMVQFAERQGFENICLSGFSLGGNLTLKYLGEYDTADKIRCAVVFSVPLDLAGCAREIDRPHNLVYSLRFLKSLKEKVRQKESLLSGSVDLQKVESAKSVYEFDDYLTAPLHGFGTADNYYAQCSSVHFVPNVKVPTLVVNAQNDPFLSETCFDTTNFVTSDHVYFEMPKFGGHVGFSSKGGAKVYWSEQRAFDFISKYV</sequence>
<keyword evidence="3" id="KW-0378">Hydrolase</keyword>
<dbReference type="Gene3D" id="3.40.50.1820">
    <property type="entry name" value="alpha/beta hydrolase"/>
    <property type="match status" value="1"/>
</dbReference>
<dbReference type="InterPro" id="IPR012020">
    <property type="entry name" value="ABHD4"/>
</dbReference>
<dbReference type="RefSeq" id="WP_264138614.1">
    <property type="nucleotide sequence ID" value="NZ_JAOYOD010000001.1"/>
</dbReference>
<protein>
    <submittedName>
        <fullName evidence="3">Alpha/beta fold hydrolase</fullName>
    </submittedName>
</protein>
<dbReference type="SUPFAM" id="SSF53474">
    <property type="entry name" value="alpha/beta-Hydrolases"/>
    <property type="match status" value="1"/>
</dbReference>
<keyword evidence="4" id="KW-1185">Reference proteome</keyword>
<feature type="domain" description="AB hydrolase-1" evidence="2">
    <location>
        <begin position="62"/>
        <end position="269"/>
    </location>
</feature>
<dbReference type="InterPro" id="IPR050960">
    <property type="entry name" value="AB_hydrolase_4_sf"/>
</dbReference>
<evidence type="ECO:0000259" key="2">
    <source>
        <dbReference type="Pfam" id="PF00561"/>
    </source>
</evidence>